<dbReference type="Gene3D" id="1.20.58.390">
    <property type="entry name" value="Neurotransmitter-gated ion-channel transmembrane domain"/>
    <property type="match status" value="1"/>
</dbReference>
<evidence type="ECO:0000313" key="19">
    <source>
        <dbReference type="Proteomes" id="UP001159405"/>
    </source>
</evidence>
<proteinExistence type="inferred from homology"/>
<dbReference type="InterPro" id="IPR005437">
    <property type="entry name" value="GABRG-1/4"/>
</dbReference>
<evidence type="ECO:0000256" key="4">
    <source>
        <dbReference type="ARBA" id="ARBA00022729"/>
    </source>
</evidence>
<protein>
    <submittedName>
        <fullName evidence="18">Uncharacterized protein</fullName>
    </submittedName>
</protein>
<dbReference type="InterPro" id="IPR006029">
    <property type="entry name" value="Neurotrans-gated_channel_TM"/>
</dbReference>
<dbReference type="InterPro" id="IPR006201">
    <property type="entry name" value="Neur_channel"/>
</dbReference>
<dbReference type="InterPro" id="IPR006202">
    <property type="entry name" value="Neur_chan_lig-bd"/>
</dbReference>
<dbReference type="CDD" id="cd18990">
    <property type="entry name" value="LGIC_ECD_GABAAR"/>
    <property type="match status" value="1"/>
</dbReference>
<evidence type="ECO:0000256" key="15">
    <source>
        <dbReference type="SAM" id="MobiDB-lite"/>
    </source>
</evidence>
<dbReference type="SUPFAM" id="SSF90112">
    <property type="entry name" value="Neurotransmitter-gated ion-channel transmembrane pore"/>
    <property type="match status" value="1"/>
</dbReference>
<keyword evidence="12 14" id="KW-0407">Ion channel</keyword>
<keyword evidence="4" id="KW-0732">Signal</keyword>
<keyword evidence="1 14" id="KW-0813">Transport</keyword>
<feature type="transmembrane region" description="Helical" evidence="14">
    <location>
        <begin position="264"/>
        <end position="283"/>
    </location>
</feature>
<comment type="subcellular location">
    <subcellularLocation>
        <location evidence="13">Postsynaptic cell membrane</location>
        <topology evidence="13">Multi-pass membrane protein</topology>
    </subcellularLocation>
</comment>
<feature type="non-terminal residue" evidence="18">
    <location>
        <position position="1"/>
    </location>
</feature>
<evidence type="ECO:0000313" key="18">
    <source>
        <dbReference type="EMBL" id="CAH3109814.1"/>
    </source>
</evidence>
<keyword evidence="2" id="KW-1003">Cell membrane</keyword>
<dbReference type="InterPro" id="IPR036734">
    <property type="entry name" value="Neur_chan_lig-bd_sf"/>
</dbReference>
<dbReference type="NCBIfam" id="TIGR00860">
    <property type="entry name" value="LIC"/>
    <property type="match status" value="1"/>
</dbReference>
<feature type="transmembrane region" description="Helical" evidence="14">
    <location>
        <begin position="240"/>
        <end position="257"/>
    </location>
</feature>
<dbReference type="PROSITE" id="PS00236">
    <property type="entry name" value="NEUROTR_ION_CHANNEL"/>
    <property type="match status" value="1"/>
</dbReference>
<dbReference type="InterPro" id="IPR006028">
    <property type="entry name" value="GABAA/Glycine_rcpt"/>
</dbReference>
<organism evidence="18 19">
    <name type="scientific">Porites lobata</name>
    <dbReference type="NCBI Taxonomy" id="104759"/>
    <lineage>
        <taxon>Eukaryota</taxon>
        <taxon>Metazoa</taxon>
        <taxon>Cnidaria</taxon>
        <taxon>Anthozoa</taxon>
        <taxon>Hexacorallia</taxon>
        <taxon>Scleractinia</taxon>
        <taxon>Fungiina</taxon>
        <taxon>Poritidae</taxon>
        <taxon>Porites</taxon>
    </lineage>
</organism>
<evidence type="ECO:0000256" key="7">
    <source>
        <dbReference type="ARBA" id="ARBA00023065"/>
    </source>
</evidence>
<evidence type="ECO:0000256" key="3">
    <source>
        <dbReference type="ARBA" id="ARBA00022692"/>
    </source>
</evidence>
<reference evidence="18 19" key="1">
    <citation type="submission" date="2022-05" db="EMBL/GenBank/DDBJ databases">
        <authorList>
            <consortium name="Genoscope - CEA"/>
            <person name="William W."/>
        </authorList>
    </citation>
    <scope>NUCLEOTIDE SEQUENCE [LARGE SCALE GENOMIC DNA]</scope>
</reference>
<dbReference type="InterPro" id="IPR018000">
    <property type="entry name" value="Neurotransmitter_ion_chnl_CS"/>
</dbReference>
<dbReference type="Gene3D" id="2.70.170.10">
    <property type="entry name" value="Neurotransmitter-gated ion-channel ligand-binding domain"/>
    <property type="match status" value="1"/>
</dbReference>
<dbReference type="EMBL" id="CALNXK010000022">
    <property type="protein sequence ID" value="CAH3109814.1"/>
    <property type="molecule type" value="Genomic_DNA"/>
</dbReference>
<feature type="domain" description="Neurotransmitter-gated ion-channel transmembrane" evidence="17">
    <location>
        <begin position="240"/>
        <end position="366"/>
    </location>
</feature>
<evidence type="ECO:0000256" key="6">
    <source>
        <dbReference type="ARBA" id="ARBA00023018"/>
    </source>
</evidence>
<dbReference type="Pfam" id="PF02932">
    <property type="entry name" value="Neur_chan_memb"/>
    <property type="match status" value="1"/>
</dbReference>
<name>A0ABN8NHU8_9CNID</name>
<evidence type="ECO:0000259" key="17">
    <source>
        <dbReference type="Pfam" id="PF02932"/>
    </source>
</evidence>
<evidence type="ECO:0000256" key="2">
    <source>
        <dbReference type="ARBA" id="ARBA00022475"/>
    </source>
</evidence>
<keyword evidence="5 14" id="KW-1133">Transmembrane helix</keyword>
<evidence type="ECO:0000256" key="9">
    <source>
        <dbReference type="ARBA" id="ARBA00023157"/>
    </source>
</evidence>
<dbReference type="InterPro" id="IPR036719">
    <property type="entry name" value="Neuro-gated_channel_TM_sf"/>
</dbReference>
<keyword evidence="7 14" id="KW-0406">Ion transport</keyword>
<evidence type="ECO:0000256" key="10">
    <source>
        <dbReference type="ARBA" id="ARBA00023180"/>
    </source>
</evidence>
<feature type="transmembrane region" description="Helical" evidence="14">
    <location>
        <begin position="298"/>
        <end position="322"/>
    </location>
</feature>
<dbReference type="PRINTS" id="PR01620">
    <property type="entry name" value="GABAARGAMMA"/>
</dbReference>
<gene>
    <name evidence="18" type="ORF">PLOB_00018865</name>
</gene>
<feature type="domain" description="Neurotransmitter-gated ion-channel ligand-binding" evidence="16">
    <location>
        <begin position="27"/>
        <end position="232"/>
    </location>
</feature>
<dbReference type="CDD" id="cd19049">
    <property type="entry name" value="LGIC_TM_anion"/>
    <property type="match status" value="1"/>
</dbReference>
<dbReference type="PRINTS" id="PR00253">
    <property type="entry name" value="GABAARECEPTR"/>
</dbReference>
<evidence type="ECO:0000256" key="14">
    <source>
        <dbReference type="RuleBase" id="RU000687"/>
    </source>
</evidence>
<keyword evidence="19" id="KW-1185">Reference proteome</keyword>
<feature type="region of interest" description="Disordered" evidence="15">
    <location>
        <begin position="337"/>
        <end position="364"/>
    </location>
</feature>
<keyword evidence="3 14" id="KW-0812">Transmembrane</keyword>
<comment type="similarity">
    <text evidence="14">Belongs to the ligand-gated ion channel (TC 1.A.9) family.</text>
</comment>
<evidence type="ECO:0000256" key="1">
    <source>
        <dbReference type="ARBA" id="ARBA00022448"/>
    </source>
</evidence>
<keyword evidence="10" id="KW-0325">Glycoprotein</keyword>
<keyword evidence="9" id="KW-1015">Disulfide bond</keyword>
<evidence type="ECO:0000259" key="16">
    <source>
        <dbReference type="Pfam" id="PF02931"/>
    </source>
</evidence>
<keyword evidence="11" id="KW-0628">Postsynaptic cell membrane</keyword>
<dbReference type="InterPro" id="IPR038050">
    <property type="entry name" value="Neuro_actylchol_rec"/>
</dbReference>
<evidence type="ECO:0000256" key="11">
    <source>
        <dbReference type="ARBA" id="ARBA00023257"/>
    </source>
</evidence>
<evidence type="ECO:0000256" key="13">
    <source>
        <dbReference type="ARBA" id="ARBA00034104"/>
    </source>
</evidence>
<dbReference type="PANTHER" id="PTHR18945">
    <property type="entry name" value="NEUROTRANSMITTER GATED ION CHANNEL"/>
    <property type="match status" value="1"/>
</dbReference>
<evidence type="ECO:0000256" key="12">
    <source>
        <dbReference type="ARBA" id="ARBA00023303"/>
    </source>
</evidence>
<dbReference type="Proteomes" id="UP001159405">
    <property type="component" value="Unassembled WGS sequence"/>
</dbReference>
<keyword evidence="6" id="KW-0770">Synapse</keyword>
<dbReference type="Pfam" id="PF02931">
    <property type="entry name" value="Neur_chan_LBD"/>
    <property type="match status" value="1"/>
</dbReference>
<feature type="transmembrane region" description="Helical" evidence="14">
    <location>
        <begin position="405"/>
        <end position="425"/>
    </location>
</feature>
<evidence type="ECO:0000256" key="5">
    <source>
        <dbReference type="ARBA" id="ARBA00022989"/>
    </source>
</evidence>
<dbReference type="PRINTS" id="PR00252">
    <property type="entry name" value="NRIONCHANNEL"/>
</dbReference>
<accession>A0ABN8NHU8</accession>
<evidence type="ECO:0000256" key="8">
    <source>
        <dbReference type="ARBA" id="ARBA00023136"/>
    </source>
</evidence>
<comment type="caution">
    <text evidence="18">The sequence shown here is derived from an EMBL/GenBank/DDBJ whole genome shotgun (WGS) entry which is preliminary data.</text>
</comment>
<keyword evidence="8 14" id="KW-0472">Membrane</keyword>
<dbReference type="SUPFAM" id="SSF63712">
    <property type="entry name" value="Nicotinic receptor ligand binding domain-like"/>
    <property type="match status" value="1"/>
</dbReference>
<feature type="region of interest" description="Disordered" evidence="15">
    <location>
        <begin position="1"/>
        <end position="21"/>
    </location>
</feature>
<sequence length="431" mass="50025">TEKPVTPTSRQLSTPTEPGNGPTINVTKLIANLLVGYDKRLRPNFGGEPVNVSVTVFVEFIGDIDEINMEFTTIMYFRQYWMDKRLQYSNTGYSKRLAFNPQMLKFIWVPDTHFPGIKDGLKHDITDTNEVIRLWPNGSVLYSMRLKVTSQCPMDLRNFPMDKQKCRLNLEAFSYDDKEMTLNWHKTNPVTVSESIQIPSYTLSHHRWYSAVEEFTTGDYSLLTIEFDLHRRLGFHMIQIYLPCYLIVTLAWVSFWVDREQTAARIAMGITTVLTMATLIGSARTSLPKVSYVKSLEWFLMMCFLFVFSAILEYAFVSYLVFKNREKEREREIMHKKHDDAAEENMDNDKPPQSPGSRQSSGQEAVWIPGKNQVETVMKPGRCKCSTKSAQEVDHYVKILNTVEFFSRLLFPIVFIFLNIAYWLYYGGILK</sequence>